<feature type="compositionally biased region" description="Basic and acidic residues" evidence="6">
    <location>
        <begin position="44"/>
        <end position="69"/>
    </location>
</feature>
<dbReference type="GO" id="GO:0030866">
    <property type="term" value="P:cortical actin cytoskeleton organization"/>
    <property type="evidence" value="ECO:0007669"/>
    <property type="project" value="InterPro"/>
</dbReference>
<keyword evidence="3" id="KW-0597">Phosphoprotein</keyword>
<evidence type="ECO:0000313" key="9">
    <source>
        <dbReference type="Proteomes" id="UP000472277"/>
    </source>
</evidence>
<dbReference type="PROSITE" id="PS00661">
    <property type="entry name" value="FERM_2"/>
    <property type="match status" value="1"/>
</dbReference>
<keyword evidence="9" id="KW-1185">Reference proteome</keyword>
<dbReference type="GO" id="GO:0005856">
    <property type="term" value="C:cytoskeleton"/>
    <property type="evidence" value="ECO:0007669"/>
    <property type="project" value="UniProtKB-SubCell"/>
</dbReference>
<evidence type="ECO:0000256" key="3">
    <source>
        <dbReference type="ARBA" id="ARBA00022553"/>
    </source>
</evidence>
<reference evidence="8" key="1">
    <citation type="submission" date="2025-08" db="UniProtKB">
        <authorList>
            <consortium name="Ensembl"/>
        </authorList>
    </citation>
    <scope>IDENTIFICATION</scope>
</reference>
<feature type="region of interest" description="Disordered" evidence="6">
    <location>
        <begin position="484"/>
        <end position="511"/>
    </location>
</feature>
<dbReference type="Gene3D" id="1.20.80.10">
    <property type="match status" value="1"/>
</dbReference>
<dbReference type="Gene3D" id="2.30.29.30">
    <property type="entry name" value="Pleckstrin-homology domain (PH domain)/Phosphotyrosine-binding domain (PTB)"/>
    <property type="match status" value="1"/>
</dbReference>
<dbReference type="SMART" id="SM00295">
    <property type="entry name" value="B41"/>
    <property type="match status" value="1"/>
</dbReference>
<dbReference type="InterPro" id="IPR000798">
    <property type="entry name" value="Ez/rad/moesin-like"/>
</dbReference>
<gene>
    <name evidence="8" type="primary">LOC115150885</name>
</gene>
<dbReference type="Pfam" id="PF05902">
    <property type="entry name" value="4_1_CTD"/>
    <property type="match status" value="1"/>
</dbReference>
<dbReference type="SUPFAM" id="SSF54236">
    <property type="entry name" value="Ubiquitin-like"/>
    <property type="match status" value="1"/>
</dbReference>
<dbReference type="Pfam" id="PF09380">
    <property type="entry name" value="FERM_C"/>
    <property type="match status" value="1"/>
</dbReference>
<feature type="compositionally biased region" description="Acidic residues" evidence="6">
    <location>
        <begin position="434"/>
        <end position="448"/>
    </location>
</feature>
<dbReference type="InterPro" id="IPR018980">
    <property type="entry name" value="FERM_PH-like_C"/>
</dbReference>
<evidence type="ECO:0000256" key="2">
    <source>
        <dbReference type="ARBA" id="ARBA00022490"/>
    </source>
</evidence>
<dbReference type="Pfam" id="PF09379">
    <property type="entry name" value="FERM_N"/>
    <property type="match status" value="1"/>
</dbReference>
<dbReference type="InterPro" id="IPR035963">
    <property type="entry name" value="FERM_2"/>
</dbReference>
<dbReference type="SUPFAM" id="SSF47031">
    <property type="entry name" value="Second domain of FERM"/>
    <property type="match status" value="1"/>
</dbReference>
<dbReference type="Pfam" id="PF04382">
    <property type="entry name" value="SAB"/>
    <property type="match status" value="1"/>
</dbReference>
<evidence type="ECO:0000256" key="1">
    <source>
        <dbReference type="ARBA" id="ARBA00004245"/>
    </source>
</evidence>
<dbReference type="InterPro" id="IPR014352">
    <property type="entry name" value="FERM/acyl-CoA-bd_prot_sf"/>
</dbReference>
<dbReference type="InterPro" id="IPR019748">
    <property type="entry name" value="FERM_central"/>
</dbReference>
<dbReference type="PANTHER" id="PTHR23280:SF24">
    <property type="entry name" value="BAND 4.1-LIKE PROTEIN 1"/>
    <property type="match status" value="1"/>
</dbReference>
<dbReference type="GeneTree" id="ENSGT00940000158442"/>
<dbReference type="GO" id="GO:0031032">
    <property type="term" value="P:actomyosin structure organization"/>
    <property type="evidence" value="ECO:0007669"/>
    <property type="project" value="TreeGrafter"/>
</dbReference>
<dbReference type="InterPro" id="IPR011993">
    <property type="entry name" value="PH-like_dom_sf"/>
</dbReference>
<keyword evidence="5" id="KW-0206">Cytoskeleton</keyword>
<evidence type="ECO:0000259" key="7">
    <source>
        <dbReference type="PROSITE" id="PS50057"/>
    </source>
</evidence>
<dbReference type="CDD" id="cd13184">
    <property type="entry name" value="FERM_C_4_1_family"/>
    <property type="match status" value="1"/>
</dbReference>
<dbReference type="Pfam" id="PF08736">
    <property type="entry name" value="FA"/>
    <property type="match status" value="1"/>
</dbReference>
<sequence length="653" mass="73753">MPTEPGPESEVKNAAEVSSQQKGAAAGMQDSASDGKMAKQVRRRAQEVQSRDQDSKLIDDHRETDDVSEKTTPCKTPKSPQKTSKRPKTVPFKVTLLDTSDYEAGIEKHCKGQALLDKVCEHLNLLEKDYFGLTFSEADSQKNWLDPSKEIKKQMRTAPWHFAFSVKFYPPDPSQLTEDITRYYLCLQLRDDMLSGRLPCSFVTHALLGSYAVQAELGDYDTDDHGPDYVSDFRFAPNQTRELEERVMELHRNYRGMTPADAEINFLENAKKLSMYGVDLHHAKDSEGIDIMLGVCANGLLIYRDRLRINRFAWPKILKISYKRSNFYIKIRPGEYEQFESTIGFKLPNHRAAKRLWKVCIEHHTFFRLVSPEPPPKGFLVMGSKFRYSGRTQAQTRQASALIDRPAPHFERSTSKRYLLSRSLDGGRYHGCDQDEERDPEEDQDQEEAGVTTPSKKKEIKFLDKSEDVLLKHQASINELKKALRGPNSKLTNREKRLSRTSPGGTPERKAVKAGTLGGEAVVSPLTVTADNVTSATTTQVTKVTPRLDTSSSLNIHYSAMKGHNRYLISRLMLTVCVVFQTVKGGYSETRIEKRIIITGDDDVDQHQALAMAIQEAKQQHPDMLVTKAVVVRETESPAKEQHRKSEVGGAAM</sequence>
<dbReference type="PRINTS" id="PR00661">
    <property type="entry name" value="ERMFAMILY"/>
</dbReference>
<dbReference type="CDD" id="cd14473">
    <property type="entry name" value="FERM_B-lobe"/>
    <property type="match status" value="1"/>
</dbReference>
<dbReference type="InterPro" id="IPR018979">
    <property type="entry name" value="FERM_N"/>
</dbReference>
<evidence type="ECO:0000256" key="6">
    <source>
        <dbReference type="SAM" id="MobiDB-lite"/>
    </source>
</evidence>
<name>A0A674DVB7_SALTR</name>
<evidence type="ECO:0000256" key="4">
    <source>
        <dbReference type="ARBA" id="ARBA00023203"/>
    </source>
</evidence>
<dbReference type="GO" id="GO:0005886">
    <property type="term" value="C:plasma membrane"/>
    <property type="evidence" value="ECO:0007669"/>
    <property type="project" value="TreeGrafter"/>
</dbReference>
<dbReference type="InterPro" id="IPR007477">
    <property type="entry name" value="SAB_dom"/>
</dbReference>
<keyword evidence="4" id="KW-0009">Actin-binding</keyword>
<protein>
    <submittedName>
        <fullName evidence="8">Band 4.1-like protein 1</fullName>
    </submittedName>
</protein>
<proteinExistence type="predicted"/>
<dbReference type="GO" id="GO:0003779">
    <property type="term" value="F:actin binding"/>
    <property type="evidence" value="ECO:0007669"/>
    <property type="project" value="UniProtKB-KW"/>
</dbReference>
<reference evidence="8" key="2">
    <citation type="submission" date="2025-09" db="UniProtKB">
        <authorList>
            <consortium name="Ensembl"/>
        </authorList>
    </citation>
    <scope>IDENTIFICATION</scope>
</reference>
<dbReference type="Pfam" id="PF00373">
    <property type="entry name" value="FERM_M"/>
    <property type="match status" value="1"/>
</dbReference>
<comment type="subcellular location">
    <subcellularLocation>
        <location evidence="1">Cytoplasm</location>
        <location evidence="1">Cytoskeleton</location>
    </subcellularLocation>
</comment>
<dbReference type="Proteomes" id="UP000472277">
    <property type="component" value="Chromosome 16"/>
</dbReference>
<feature type="domain" description="FERM" evidence="7">
    <location>
        <begin position="90"/>
        <end position="371"/>
    </location>
</feature>
<dbReference type="InterPro" id="IPR008379">
    <property type="entry name" value="Band_4.1_C"/>
</dbReference>
<keyword evidence="2" id="KW-0963">Cytoplasm</keyword>
<dbReference type="FunFam" id="1.20.80.10:FF:000001">
    <property type="entry name" value="Erythrocyte membrane protein band 4.1"/>
    <property type="match status" value="1"/>
</dbReference>
<dbReference type="InterPro" id="IPR029071">
    <property type="entry name" value="Ubiquitin-like_domsf"/>
</dbReference>
<evidence type="ECO:0000313" key="8">
    <source>
        <dbReference type="Ensembl" id="ENSSTUP00000099514.1"/>
    </source>
</evidence>
<dbReference type="AlphaFoldDB" id="A0A674DVB7"/>
<dbReference type="PRINTS" id="PR00935">
    <property type="entry name" value="BAND41"/>
</dbReference>
<dbReference type="PIRSF" id="PIRSF002304">
    <property type="entry name" value="Membrane_skeletal_4_1"/>
    <property type="match status" value="1"/>
</dbReference>
<dbReference type="PROSITE" id="PS00660">
    <property type="entry name" value="FERM_1"/>
    <property type="match status" value="1"/>
</dbReference>
<dbReference type="InterPro" id="IPR000299">
    <property type="entry name" value="FERM_domain"/>
</dbReference>
<dbReference type="InterPro" id="IPR019749">
    <property type="entry name" value="Band_41_domain"/>
</dbReference>
<dbReference type="PROSITE" id="PS50057">
    <property type="entry name" value="FERM_3"/>
    <property type="match status" value="1"/>
</dbReference>
<dbReference type="FunFam" id="3.10.20.90:FF:000002">
    <property type="entry name" value="Erythrocyte protein band 4.1-like 3"/>
    <property type="match status" value="1"/>
</dbReference>
<feature type="compositionally biased region" description="Polar residues" evidence="6">
    <location>
        <begin position="70"/>
        <end position="82"/>
    </location>
</feature>
<evidence type="ECO:0000256" key="5">
    <source>
        <dbReference type="ARBA" id="ARBA00023212"/>
    </source>
</evidence>
<dbReference type="Ensembl" id="ENSSTUT00000106798.1">
    <property type="protein sequence ID" value="ENSSTUP00000099514.1"/>
    <property type="gene ID" value="ENSSTUG00000043834.1"/>
</dbReference>
<dbReference type="Gene3D" id="3.10.20.90">
    <property type="entry name" value="Phosphatidylinositol 3-kinase Catalytic Subunit, Chain A, domain 1"/>
    <property type="match status" value="1"/>
</dbReference>
<dbReference type="InterPro" id="IPR019747">
    <property type="entry name" value="FERM_CS"/>
</dbReference>
<dbReference type="SMART" id="SM01195">
    <property type="entry name" value="FA"/>
    <property type="match status" value="1"/>
</dbReference>
<organism evidence="8 9">
    <name type="scientific">Salmo trutta</name>
    <name type="common">Brown trout</name>
    <dbReference type="NCBI Taxonomy" id="8032"/>
    <lineage>
        <taxon>Eukaryota</taxon>
        <taxon>Metazoa</taxon>
        <taxon>Chordata</taxon>
        <taxon>Craniata</taxon>
        <taxon>Vertebrata</taxon>
        <taxon>Euteleostomi</taxon>
        <taxon>Actinopterygii</taxon>
        <taxon>Neopterygii</taxon>
        <taxon>Teleostei</taxon>
        <taxon>Protacanthopterygii</taxon>
        <taxon>Salmoniformes</taxon>
        <taxon>Salmonidae</taxon>
        <taxon>Salmoninae</taxon>
        <taxon>Salmo</taxon>
    </lineage>
</organism>
<dbReference type="FunFam" id="2.30.29.30:FF:000001">
    <property type="entry name" value="Erythrocyte membrane protein band 4.1"/>
    <property type="match status" value="1"/>
</dbReference>
<dbReference type="InterPro" id="IPR014847">
    <property type="entry name" value="FA"/>
</dbReference>
<dbReference type="GO" id="GO:0005198">
    <property type="term" value="F:structural molecule activity"/>
    <property type="evidence" value="ECO:0007669"/>
    <property type="project" value="InterPro"/>
</dbReference>
<feature type="region of interest" description="Disordered" evidence="6">
    <location>
        <begin position="428"/>
        <end position="459"/>
    </location>
</feature>
<feature type="region of interest" description="Disordered" evidence="6">
    <location>
        <begin position="1"/>
        <end position="90"/>
    </location>
</feature>
<dbReference type="PANTHER" id="PTHR23280">
    <property type="entry name" value="4.1 G PROTEIN"/>
    <property type="match status" value="1"/>
</dbReference>
<dbReference type="SUPFAM" id="SSF50729">
    <property type="entry name" value="PH domain-like"/>
    <property type="match status" value="1"/>
</dbReference>
<dbReference type="SMART" id="SM01196">
    <property type="entry name" value="FERM_C"/>
    <property type="match status" value="1"/>
</dbReference>
<accession>A0A674DVB7</accession>